<dbReference type="AlphaFoldDB" id="A0A1D6MRE8"/>
<dbReference type="EMBL" id="CM007649">
    <property type="protein sequence ID" value="ONM31556.1"/>
    <property type="molecule type" value="Genomic_DNA"/>
</dbReference>
<dbReference type="EMBL" id="CM007649">
    <property type="protein sequence ID" value="ONM31560.1"/>
    <property type="molecule type" value="Genomic_DNA"/>
</dbReference>
<name>A0A1D6MRE8_MAIZE</name>
<proteinExistence type="predicted"/>
<organism evidence="1">
    <name type="scientific">Zea mays</name>
    <name type="common">Maize</name>
    <dbReference type="NCBI Taxonomy" id="4577"/>
    <lineage>
        <taxon>Eukaryota</taxon>
        <taxon>Viridiplantae</taxon>
        <taxon>Streptophyta</taxon>
        <taxon>Embryophyta</taxon>
        <taxon>Tracheophyta</taxon>
        <taxon>Spermatophyta</taxon>
        <taxon>Magnoliopsida</taxon>
        <taxon>Liliopsida</taxon>
        <taxon>Poales</taxon>
        <taxon>Poaceae</taxon>
        <taxon>PACMAD clade</taxon>
        <taxon>Panicoideae</taxon>
        <taxon>Andropogonodae</taxon>
        <taxon>Andropogoneae</taxon>
        <taxon>Tripsacinae</taxon>
        <taxon>Zea</taxon>
    </lineage>
</organism>
<evidence type="ECO:0000313" key="1">
    <source>
        <dbReference type="EMBL" id="ONM31560.1"/>
    </source>
</evidence>
<protein>
    <submittedName>
        <fullName evidence="1">Uncharacterized protein</fullName>
    </submittedName>
</protein>
<dbReference type="InParanoid" id="A0A1D6MRE8"/>
<accession>A0A1D6MRE8</accession>
<reference evidence="1" key="1">
    <citation type="submission" date="2015-12" db="EMBL/GenBank/DDBJ databases">
        <title>Update maize B73 reference genome by single molecule sequencing technologies.</title>
        <authorList>
            <consortium name="Maize Genome Sequencing Project"/>
            <person name="Ware D."/>
        </authorList>
    </citation>
    <scope>NUCLEOTIDE SEQUENCE [LARGE SCALE GENOMIC DNA]</scope>
    <source>
        <tissue evidence="1">Seedling</tissue>
    </source>
</reference>
<gene>
    <name evidence="1" type="ORF">ZEAMMB73_Zm00001d040563</name>
</gene>
<sequence>MPCPPSPMPSPSPQAGSLSRLAWLYVVGRVIGKKTIEVEMDLTKAKSERYLWGNNTAAMNSDKKQQFTLGLAPVSKETSVSVS</sequence>
<dbReference type="EMBL" id="CM007649">
    <property type="protein sequence ID" value="ONM31558.1"/>
    <property type="molecule type" value="Genomic_DNA"/>
</dbReference>